<feature type="domain" description="ABC transporter" evidence="13">
    <location>
        <begin position="1369"/>
        <end position="1607"/>
    </location>
</feature>
<dbReference type="InterPro" id="IPR017871">
    <property type="entry name" value="ABC_transporter-like_CS"/>
</dbReference>
<evidence type="ECO:0000256" key="12">
    <source>
        <dbReference type="SAM" id="SignalP"/>
    </source>
</evidence>
<dbReference type="SMART" id="SM00382">
    <property type="entry name" value="AAA"/>
    <property type="match status" value="2"/>
</dbReference>
<dbReference type="InterPro" id="IPR044746">
    <property type="entry name" value="ABCC_6TM_D1"/>
</dbReference>
<dbReference type="GO" id="GO:0005524">
    <property type="term" value="F:ATP binding"/>
    <property type="evidence" value="ECO:0007669"/>
    <property type="project" value="UniProtKB-KW"/>
</dbReference>
<feature type="transmembrane region" description="Helical" evidence="11">
    <location>
        <begin position="1058"/>
        <end position="1081"/>
    </location>
</feature>
<dbReference type="GO" id="GO:0140359">
    <property type="term" value="F:ABC-type transporter activity"/>
    <property type="evidence" value="ECO:0007669"/>
    <property type="project" value="InterPro"/>
</dbReference>
<feature type="region of interest" description="Disordered" evidence="10">
    <location>
        <begin position="36"/>
        <end position="82"/>
    </location>
</feature>
<dbReference type="InterPro" id="IPR044726">
    <property type="entry name" value="ABCC_6TM_D2"/>
</dbReference>
<feature type="domain" description="ABC transmembrane type-1" evidence="14">
    <location>
        <begin position="1058"/>
        <end position="1299"/>
    </location>
</feature>
<feature type="signal peptide" evidence="12">
    <location>
        <begin position="1"/>
        <end position="32"/>
    </location>
</feature>
<feature type="compositionally biased region" description="Low complexity" evidence="10">
    <location>
        <begin position="73"/>
        <end position="82"/>
    </location>
</feature>
<keyword evidence="9" id="KW-0325">Glycoprotein</keyword>
<dbReference type="CDD" id="cd03244">
    <property type="entry name" value="ABCC_MRP_domain2"/>
    <property type="match status" value="1"/>
</dbReference>
<sequence>MRPQCRNTPIYFTIAGAMLLFLLSAAVGPVSSFGSTADVGSSASSSSSLQRGRQQRNQPPAVSVLHHRQPPHTTTTTALASSLSWKGRTTAAAAATKSPLFRSGANLQTPSSSSSSVTTRFSTARQAASVAETEPPTRKRSLLRRILWNANPLAGRKDDRWKGGESTSTIASRLLFSYVSPLLEVVAGKNNQNRTLTEEDAFSLSHGKRSMDYAVESLTGTYGLARTKAARRLEEQKQQATKNNDVVKNSQSLILLKALVRNQKSTLLLTGVLRLVNTLVQAFPSLLVARLLRSIEAGPSAPIQECLKAAVLLVGVLCLKMITENQFFHNVVNMSTQIRGSVEGLIFDKSLRLPEGGSGVLTKSYTAKNSSNKGAKEQGKPKKALGSGGVLNLMQSDASIIESAAMQVHTLWDGPLQITIYTYLLFQCLGSSVAWGLAVLLSVIPANSIVLRISDRLARLETEARSARTKRTNESITHMKLLKVQSWEKVFAEDIKKHRSDELRRHRMRGVVRAVNSAISNAVPALVLVVTLTAYAKTGKPIKASTIFTAISLFNQLRFPLFFYPMLIDSLVIGRNSLRRIASYLSSEELTPYVQALPPTMDGGGQIEIRHGSFLWSTSNQIKDGEVTPPDSPALCNVNLKVNSGEVVAVVGPVGSGKSALVKAILGELTPVPKIVVESSSGADQNDSPVVEDLMNRPEVVMHGNAGYCSQEAWVPKGTLREAIVFGREYDEERYREALYDAGLDQDIASGTLSSEMDVGEKGSSLSGGQRARVALARALYGDENTKVLVLDDCLAALDARVGSLVFERVTKRAKASNAATILVTNDPSLPRRCDRVVLMGPTQKSSSPNGSGCSTIVDSGTYDDLLSRGHALTSFSNEYDSSDDETPIVQVHEDRKVHIEHNSMETDTIRVVGGYAIHANETDSSCHADPDVRVDIKNSPDFLADRVIPRETDDESHGIDKNLNSTKSSESHPKTRSEEAALVSTDDKMTTQAVPLSTYMGYLRAVGSPVLLIGMVASFGVAEGARFFQQYTVSKWTEIAGSSSMAGALGGQYLNNLAYAAVVVSVFLWCRSFFTMLVGLKASTFYHNRMVGSVFRAPMSFFDATPSGQILSRFGKELETVDRALPESIASVLYCFLQISSTVLALSGVISPVMMVPITFAGALYLRIMKRFRPAARDMKRSEQRTRSPIFTHFGEALRGTEVIRSIPGAKLTWSSRHRKLSDVNLSVFSTVKALDRWLSVNLEAIGNSMVFITAVSSVFLSRAGRLQSGSAGWGLTQSLAITGLMAWAVRNLTMLESQMMSVQRVTEITDIEEFQNDKESEKEKPKMPREMDKAGEAFQLPPNLGLRSSPSTEHALVKDGWPWLGGVSFKNVSMKYNPSSPLVLNRVTLSVPPGSTLGVVGRTGSGKSSLLLTLFRIVEIESGGAIEIDGIDIRSVSMEKLRESLAIIPQDPVLFAGTLASNLDANGKVSPENMWKALEAASPDLVRHFKALGGLTSQISEGGGNLSQGQRQLICLARALIKKSKILVLDEATSSVDAQTDKQVQDTIRREFVEKGVSVITVAHRLDTVMGYDKIAVLGQGSVLEYGSPSDLLKIENGEFRSLVDADQANKRKGGKLLVNVV</sequence>
<feature type="domain" description="ABC transporter" evidence="13">
    <location>
        <begin position="620"/>
        <end position="867"/>
    </location>
</feature>
<dbReference type="CDD" id="cd18580">
    <property type="entry name" value="ABC_6TM_ABCC_D2"/>
    <property type="match status" value="1"/>
</dbReference>
<evidence type="ECO:0000256" key="2">
    <source>
        <dbReference type="ARBA" id="ARBA00022448"/>
    </source>
</evidence>
<evidence type="ECO:0000256" key="8">
    <source>
        <dbReference type="ARBA" id="ARBA00023136"/>
    </source>
</evidence>
<keyword evidence="8 11" id="KW-0472">Membrane</keyword>
<gene>
    <name evidence="15" type="ORF">PSNMU_V1.4_AUG-EV-PASAV3_0102870</name>
</gene>
<evidence type="ECO:0000259" key="13">
    <source>
        <dbReference type="PROSITE" id="PS50893"/>
    </source>
</evidence>
<dbReference type="Gene3D" id="3.40.50.300">
    <property type="entry name" value="P-loop containing nucleotide triphosphate hydrolases"/>
    <property type="match status" value="2"/>
</dbReference>
<dbReference type="InterPro" id="IPR036640">
    <property type="entry name" value="ABC1_TM_sf"/>
</dbReference>
<dbReference type="CDD" id="cd18579">
    <property type="entry name" value="ABC_6TM_ABCC_D1"/>
    <property type="match status" value="1"/>
</dbReference>
<dbReference type="PANTHER" id="PTHR24223:SF399">
    <property type="entry name" value="ABC TRANSPORTER ATNG"/>
    <property type="match status" value="1"/>
</dbReference>
<evidence type="ECO:0000256" key="9">
    <source>
        <dbReference type="ARBA" id="ARBA00023180"/>
    </source>
</evidence>
<evidence type="ECO:0000256" key="1">
    <source>
        <dbReference type="ARBA" id="ARBA00004141"/>
    </source>
</evidence>
<evidence type="ECO:0000256" key="5">
    <source>
        <dbReference type="ARBA" id="ARBA00022741"/>
    </source>
</evidence>
<dbReference type="InterPro" id="IPR003439">
    <property type="entry name" value="ABC_transporter-like_ATP-bd"/>
</dbReference>
<evidence type="ECO:0000313" key="15">
    <source>
        <dbReference type="EMBL" id="VEU43238.1"/>
    </source>
</evidence>
<feature type="compositionally biased region" description="Polar residues" evidence="10">
    <location>
        <begin position="49"/>
        <end position="60"/>
    </location>
</feature>
<feature type="compositionally biased region" description="Basic and acidic residues" evidence="10">
    <location>
        <begin position="970"/>
        <end position="986"/>
    </location>
</feature>
<feature type="compositionally biased region" description="Basic and acidic residues" evidence="10">
    <location>
        <begin position="948"/>
        <end position="961"/>
    </location>
</feature>
<dbReference type="FunFam" id="3.40.50.300:FF:000838">
    <property type="entry name" value="ABC multidrug transporter (Eurofung)"/>
    <property type="match status" value="1"/>
</dbReference>
<keyword evidence="16" id="KW-1185">Reference proteome</keyword>
<dbReference type="InterPro" id="IPR050173">
    <property type="entry name" value="ABC_transporter_C-like"/>
</dbReference>
<protein>
    <submittedName>
        <fullName evidence="15">Uncharacterized protein</fullName>
    </submittedName>
</protein>
<keyword evidence="5" id="KW-0547">Nucleotide-binding</keyword>
<dbReference type="Gene3D" id="1.20.1560.10">
    <property type="entry name" value="ABC transporter type 1, transmembrane domain"/>
    <property type="match status" value="2"/>
</dbReference>
<dbReference type="Proteomes" id="UP000291116">
    <property type="component" value="Unassembled WGS sequence"/>
</dbReference>
<dbReference type="InterPro" id="IPR003593">
    <property type="entry name" value="AAA+_ATPase"/>
</dbReference>
<evidence type="ECO:0000256" key="11">
    <source>
        <dbReference type="SAM" id="Phobius"/>
    </source>
</evidence>
<evidence type="ECO:0000259" key="14">
    <source>
        <dbReference type="PROSITE" id="PS50929"/>
    </source>
</evidence>
<dbReference type="PANTHER" id="PTHR24223">
    <property type="entry name" value="ATP-BINDING CASSETTE SUB-FAMILY C"/>
    <property type="match status" value="1"/>
</dbReference>
<keyword evidence="4" id="KW-0677">Repeat</keyword>
<dbReference type="OrthoDB" id="6500128at2759"/>
<dbReference type="SUPFAM" id="SSF90123">
    <property type="entry name" value="ABC transporter transmembrane region"/>
    <property type="match status" value="2"/>
</dbReference>
<feature type="transmembrane region" description="Helical" evidence="11">
    <location>
        <begin position="1003"/>
        <end position="1023"/>
    </location>
</feature>
<feature type="transmembrane region" description="Helical" evidence="11">
    <location>
        <begin position="514"/>
        <end position="536"/>
    </location>
</feature>
<dbReference type="EMBL" id="CAACVS010000531">
    <property type="protein sequence ID" value="VEU43238.1"/>
    <property type="molecule type" value="Genomic_DNA"/>
</dbReference>
<evidence type="ECO:0000256" key="4">
    <source>
        <dbReference type="ARBA" id="ARBA00022737"/>
    </source>
</evidence>
<proteinExistence type="predicted"/>
<dbReference type="SUPFAM" id="SSF52540">
    <property type="entry name" value="P-loop containing nucleoside triphosphate hydrolases"/>
    <property type="match status" value="2"/>
</dbReference>
<feature type="transmembrane region" description="Helical" evidence="11">
    <location>
        <begin position="1150"/>
        <end position="1169"/>
    </location>
</feature>
<keyword evidence="12" id="KW-0732">Signal</keyword>
<feature type="region of interest" description="Disordered" evidence="10">
    <location>
        <begin position="948"/>
        <end position="986"/>
    </location>
</feature>
<dbReference type="GO" id="GO:0016887">
    <property type="term" value="F:ATP hydrolysis activity"/>
    <property type="evidence" value="ECO:0007669"/>
    <property type="project" value="InterPro"/>
</dbReference>
<dbReference type="PROSITE" id="PS50929">
    <property type="entry name" value="ABC_TM1F"/>
    <property type="match status" value="2"/>
</dbReference>
<feature type="transmembrane region" description="Helical" evidence="11">
    <location>
        <begin position="433"/>
        <end position="451"/>
    </location>
</feature>
<dbReference type="PROSITE" id="PS50893">
    <property type="entry name" value="ABC_TRANSPORTER_2"/>
    <property type="match status" value="2"/>
</dbReference>
<feature type="domain" description="ABC transmembrane type-1" evidence="14">
    <location>
        <begin position="268"/>
        <end position="571"/>
    </location>
</feature>
<feature type="transmembrane region" description="Helical" evidence="11">
    <location>
        <begin position="556"/>
        <end position="574"/>
    </location>
</feature>
<evidence type="ECO:0000256" key="3">
    <source>
        <dbReference type="ARBA" id="ARBA00022692"/>
    </source>
</evidence>
<evidence type="ECO:0000313" key="16">
    <source>
        <dbReference type="Proteomes" id="UP000291116"/>
    </source>
</evidence>
<dbReference type="InterPro" id="IPR027417">
    <property type="entry name" value="P-loop_NTPase"/>
</dbReference>
<feature type="chain" id="PRO_5019136764" evidence="12">
    <location>
        <begin position="33"/>
        <end position="1624"/>
    </location>
</feature>
<dbReference type="Pfam" id="PF00005">
    <property type="entry name" value="ABC_tran"/>
    <property type="match status" value="2"/>
</dbReference>
<keyword evidence="3 11" id="KW-0812">Transmembrane</keyword>
<keyword evidence="7 11" id="KW-1133">Transmembrane helix</keyword>
<keyword evidence="2" id="KW-0813">Transport</keyword>
<name>A0A448ZMG8_9STRA</name>
<organism evidence="15 16">
    <name type="scientific">Pseudo-nitzschia multistriata</name>
    <dbReference type="NCBI Taxonomy" id="183589"/>
    <lineage>
        <taxon>Eukaryota</taxon>
        <taxon>Sar</taxon>
        <taxon>Stramenopiles</taxon>
        <taxon>Ochrophyta</taxon>
        <taxon>Bacillariophyta</taxon>
        <taxon>Bacillariophyceae</taxon>
        <taxon>Bacillariophycidae</taxon>
        <taxon>Bacillariales</taxon>
        <taxon>Bacillariaceae</taxon>
        <taxon>Pseudo-nitzschia</taxon>
    </lineage>
</organism>
<reference evidence="15 16" key="1">
    <citation type="submission" date="2019-01" db="EMBL/GenBank/DDBJ databases">
        <authorList>
            <person name="Ferrante I. M."/>
        </authorList>
    </citation>
    <scope>NUCLEOTIDE SEQUENCE [LARGE SCALE GENOMIC DNA]</scope>
    <source>
        <strain evidence="15 16">B856</strain>
    </source>
</reference>
<dbReference type="PROSITE" id="PS00211">
    <property type="entry name" value="ABC_TRANSPORTER_1"/>
    <property type="match status" value="2"/>
</dbReference>
<dbReference type="FunFam" id="1.20.1560.10:FF:000013">
    <property type="entry name" value="ABC transporter C family member 2"/>
    <property type="match status" value="1"/>
</dbReference>
<comment type="subcellular location">
    <subcellularLocation>
        <location evidence="1">Membrane</location>
        <topology evidence="1">Multi-pass membrane protein</topology>
    </subcellularLocation>
</comment>
<accession>A0A448ZMG8</accession>
<dbReference type="GO" id="GO:0016020">
    <property type="term" value="C:membrane"/>
    <property type="evidence" value="ECO:0007669"/>
    <property type="project" value="UniProtKB-SubCell"/>
</dbReference>
<evidence type="ECO:0000256" key="7">
    <source>
        <dbReference type="ARBA" id="ARBA00022989"/>
    </source>
</evidence>
<evidence type="ECO:0000256" key="10">
    <source>
        <dbReference type="SAM" id="MobiDB-lite"/>
    </source>
</evidence>
<evidence type="ECO:0000256" key="6">
    <source>
        <dbReference type="ARBA" id="ARBA00022840"/>
    </source>
</evidence>
<keyword evidence="6" id="KW-0067">ATP-binding</keyword>
<dbReference type="Pfam" id="PF00664">
    <property type="entry name" value="ABC_membrane"/>
    <property type="match status" value="2"/>
</dbReference>
<dbReference type="InterPro" id="IPR011527">
    <property type="entry name" value="ABC1_TM_dom"/>
</dbReference>